<dbReference type="PANTHER" id="PTHR47099">
    <property type="entry name" value="METHYLCOBAMIDE:COM METHYLTRANSFERASE MTBA"/>
    <property type="match status" value="1"/>
</dbReference>
<dbReference type="RefSeq" id="WP_146663637.1">
    <property type="nucleotide sequence ID" value="NZ_CP019791.1"/>
</dbReference>
<dbReference type="InterPro" id="IPR052024">
    <property type="entry name" value="Methanogen_methyltrans"/>
</dbReference>
<reference evidence="3" key="1">
    <citation type="submission" date="2017-02" db="EMBL/GenBank/DDBJ databases">
        <title>Comparative genomics and description of representatives of a novel lineage of planctomycetes thriving in anoxic sediments.</title>
        <authorList>
            <person name="Spring S."/>
            <person name="Bunk B."/>
            <person name="Sproer C."/>
        </authorList>
    </citation>
    <scope>NUCLEOTIDE SEQUENCE [LARGE SCALE GENOMIC DNA]</scope>
    <source>
        <strain evidence="3">ST-NAGAB-D1</strain>
    </source>
</reference>
<evidence type="ECO:0000313" key="2">
    <source>
        <dbReference type="EMBL" id="AQT70005.1"/>
    </source>
</evidence>
<proteinExistence type="predicted"/>
<dbReference type="OrthoDB" id="9780425at2"/>
<dbReference type="GO" id="GO:0004853">
    <property type="term" value="F:uroporphyrinogen decarboxylase activity"/>
    <property type="evidence" value="ECO:0007669"/>
    <property type="project" value="UniProtKB-EC"/>
</dbReference>
<evidence type="ECO:0000259" key="1">
    <source>
        <dbReference type="Pfam" id="PF01208"/>
    </source>
</evidence>
<dbReference type="InterPro" id="IPR000257">
    <property type="entry name" value="Uroporphyrinogen_deCOase"/>
</dbReference>
<protein>
    <submittedName>
        <fullName evidence="2">Uroporphyrinogen decarboxylase</fullName>
        <ecNumber evidence="2">4.1.1.37</ecNumber>
    </submittedName>
</protein>
<dbReference type="Gene3D" id="3.40.30.10">
    <property type="entry name" value="Glutaredoxin"/>
    <property type="match status" value="2"/>
</dbReference>
<feature type="domain" description="Uroporphyrinogen decarboxylase (URO-D)" evidence="1">
    <location>
        <begin position="3"/>
        <end position="330"/>
    </location>
</feature>
<dbReference type="AlphaFoldDB" id="A0A1U9NQB5"/>
<dbReference type="Pfam" id="PF01208">
    <property type="entry name" value="URO-D"/>
    <property type="match status" value="1"/>
</dbReference>
<accession>A0A1U9NQB5</accession>
<organism evidence="2 3">
    <name type="scientific">Anaerohalosphaera lusitana</name>
    <dbReference type="NCBI Taxonomy" id="1936003"/>
    <lineage>
        <taxon>Bacteria</taxon>
        <taxon>Pseudomonadati</taxon>
        <taxon>Planctomycetota</taxon>
        <taxon>Phycisphaerae</taxon>
        <taxon>Sedimentisphaerales</taxon>
        <taxon>Anaerohalosphaeraceae</taxon>
        <taxon>Anaerohalosphaera</taxon>
    </lineage>
</organism>
<dbReference type="SUPFAM" id="SSF51726">
    <property type="entry name" value="UROD/MetE-like"/>
    <property type="match status" value="1"/>
</dbReference>
<dbReference type="EC" id="4.1.1.37" evidence="2"/>
<dbReference type="PANTHER" id="PTHR47099:SF1">
    <property type="entry name" value="METHYLCOBAMIDE:COM METHYLTRANSFERASE MTBA"/>
    <property type="match status" value="1"/>
</dbReference>
<dbReference type="GO" id="GO:0006779">
    <property type="term" value="P:porphyrin-containing compound biosynthetic process"/>
    <property type="evidence" value="ECO:0007669"/>
    <property type="project" value="InterPro"/>
</dbReference>
<keyword evidence="3" id="KW-1185">Reference proteome</keyword>
<dbReference type="Proteomes" id="UP000189674">
    <property type="component" value="Chromosome"/>
</dbReference>
<dbReference type="InterPro" id="IPR038071">
    <property type="entry name" value="UROD/MetE-like_sf"/>
</dbReference>
<dbReference type="Gene3D" id="3.20.20.210">
    <property type="match status" value="1"/>
</dbReference>
<dbReference type="SUPFAM" id="SSF52833">
    <property type="entry name" value="Thioredoxin-like"/>
    <property type="match status" value="1"/>
</dbReference>
<dbReference type="InterPro" id="IPR036249">
    <property type="entry name" value="Thioredoxin-like_sf"/>
</dbReference>
<dbReference type="CDD" id="cd03465">
    <property type="entry name" value="URO-D_like"/>
    <property type="match status" value="1"/>
</dbReference>
<keyword evidence="2" id="KW-0456">Lyase</keyword>
<name>A0A1U9NQB5_9BACT</name>
<sequence>MTGRERVKAAIKCEKTDRTPWVPFVGSHAGALLGIGADEYLKSADMIVKGAGEAVKRYKPDGLPVTFDLQIEAEVLGCGLKWAEDNPPAVVDHPLGNGTKLEQLKVPGAGEGRIGVVMEAARRIREEHPDVAVYGLITGPFTLALHLLGTDIFMKMFDDREYVMELLGFCRDVCKAMSRYYVEAGCDVIAVVDPMTSQIGPDQFTEYVSPFAKEVFDNVRELGALSSFFVCGHAQQNIEVMCECGPDNVSIDENIPLDYVRDECVKRGISFGGNMQLTTVLLLGSPLDAQKNAVECMELGGDKGFILAPGCDLPYATPAENLEAVVEVVEDEYKRDVVKTMDEEAAAGEKLDMSQYGQSDKVIVDIITLDSEACAPCQYMVDAVRKVAPEFDGLVEWREHKIKQKDSLVLMTSLMVRNVPTICIDGKITFVSRIPPKNELIEAIQKRINEKMRRRLSQRRATLSVVGSDDEKAQQAMENAKRAVKELGADVDVERLKDKDSVRDYGVGSDGDVAVVLTRRQVKAAGEVPETIVIKEWLKEL</sequence>
<evidence type="ECO:0000313" key="3">
    <source>
        <dbReference type="Proteomes" id="UP000189674"/>
    </source>
</evidence>
<gene>
    <name evidence="2" type="primary">hemE_2</name>
    <name evidence="2" type="ORF">STSP2_03206</name>
</gene>
<dbReference type="KEGG" id="alus:STSP2_03206"/>
<dbReference type="EMBL" id="CP019791">
    <property type="protein sequence ID" value="AQT70005.1"/>
    <property type="molecule type" value="Genomic_DNA"/>
</dbReference>
<dbReference type="STRING" id="1936003.STSP2_03206"/>